<keyword evidence="2" id="KW-0812">Transmembrane</keyword>
<dbReference type="PROSITE" id="PS51904">
    <property type="entry name" value="GLYCOSYL_HYDROL_F25_2"/>
    <property type="match status" value="1"/>
</dbReference>
<comment type="similarity">
    <text evidence="1">Belongs to the glycosyl hydrolase 25 family.</text>
</comment>
<reference evidence="3" key="2">
    <citation type="submission" date="2021-04" db="EMBL/GenBank/DDBJ databases">
        <authorList>
            <person name="Gilroy R."/>
        </authorList>
    </citation>
    <scope>NUCLEOTIDE SEQUENCE</scope>
    <source>
        <strain evidence="3">CHK173-259</strain>
    </source>
</reference>
<proteinExistence type="inferred from homology"/>
<dbReference type="GO" id="GO:0003796">
    <property type="term" value="F:lysozyme activity"/>
    <property type="evidence" value="ECO:0007669"/>
    <property type="project" value="InterPro"/>
</dbReference>
<reference evidence="3" key="1">
    <citation type="journal article" date="2021" name="PeerJ">
        <title>Extensive microbial diversity within the chicken gut microbiome revealed by metagenomics and culture.</title>
        <authorList>
            <person name="Gilroy R."/>
            <person name="Ravi A."/>
            <person name="Getino M."/>
            <person name="Pursley I."/>
            <person name="Horton D.L."/>
            <person name="Alikhan N.F."/>
            <person name="Baker D."/>
            <person name="Gharbi K."/>
            <person name="Hall N."/>
            <person name="Watson M."/>
            <person name="Adriaenssens E.M."/>
            <person name="Foster-Nyarko E."/>
            <person name="Jarju S."/>
            <person name="Secka A."/>
            <person name="Antonio M."/>
            <person name="Oren A."/>
            <person name="Chaudhuri R.R."/>
            <person name="La Ragione R."/>
            <person name="Hildebrand F."/>
            <person name="Pallen M.J."/>
        </authorList>
    </citation>
    <scope>NUCLEOTIDE SEQUENCE</scope>
    <source>
        <strain evidence="3">CHK173-259</strain>
    </source>
</reference>
<keyword evidence="2" id="KW-1133">Transmembrane helix</keyword>
<dbReference type="SUPFAM" id="SSF51445">
    <property type="entry name" value="(Trans)glycosidases"/>
    <property type="match status" value="1"/>
</dbReference>
<gene>
    <name evidence="3" type="ORF">H9875_08245</name>
</gene>
<organism evidence="3 4">
    <name type="scientific">Candidatus Levilactobacillus faecigallinarum</name>
    <dbReference type="NCBI Taxonomy" id="2838638"/>
    <lineage>
        <taxon>Bacteria</taxon>
        <taxon>Bacillati</taxon>
        <taxon>Bacillota</taxon>
        <taxon>Bacilli</taxon>
        <taxon>Lactobacillales</taxon>
        <taxon>Lactobacillaceae</taxon>
        <taxon>Levilactobacillus</taxon>
    </lineage>
</organism>
<dbReference type="GO" id="GO:0016998">
    <property type="term" value="P:cell wall macromolecule catabolic process"/>
    <property type="evidence" value="ECO:0007669"/>
    <property type="project" value="InterPro"/>
</dbReference>
<dbReference type="Proteomes" id="UP000886822">
    <property type="component" value="Unassembled WGS sequence"/>
</dbReference>
<dbReference type="EMBL" id="DXGJ01000063">
    <property type="protein sequence ID" value="HIW72598.1"/>
    <property type="molecule type" value="Genomic_DNA"/>
</dbReference>
<evidence type="ECO:0000313" key="3">
    <source>
        <dbReference type="EMBL" id="HIW72598.1"/>
    </source>
</evidence>
<dbReference type="InterPro" id="IPR017853">
    <property type="entry name" value="GH"/>
</dbReference>
<evidence type="ECO:0000256" key="1">
    <source>
        <dbReference type="ARBA" id="ARBA00010646"/>
    </source>
</evidence>
<dbReference type="PANTHER" id="PTHR34135:SF2">
    <property type="entry name" value="LYSOZYME"/>
    <property type="match status" value="1"/>
</dbReference>
<comment type="caution">
    <text evidence="3">The sequence shown here is derived from an EMBL/GenBank/DDBJ whole genome shotgun (WGS) entry which is preliminary data.</text>
</comment>
<evidence type="ECO:0000313" key="4">
    <source>
        <dbReference type="Proteomes" id="UP000886822"/>
    </source>
</evidence>
<dbReference type="GO" id="GO:0016052">
    <property type="term" value="P:carbohydrate catabolic process"/>
    <property type="evidence" value="ECO:0007669"/>
    <property type="project" value="TreeGrafter"/>
</dbReference>
<dbReference type="GO" id="GO:0009253">
    <property type="term" value="P:peptidoglycan catabolic process"/>
    <property type="evidence" value="ECO:0007669"/>
    <property type="project" value="InterPro"/>
</dbReference>
<dbReference type="InterPro" id="IPR002053">
    <property type="entry name" value="Glyco_hydro_25"/>
</dbReference>
<accession>A0A9D1U556</accession>
<dbReference type="Pfam" id="PF01183">
    <property type="entry name" value="Glyco_hydro_25"/>
    <property type="match status" value="1"/>
</dbReference>
<dbReference type="Gene3D" id="3.20.20.80">
    <property type="entry name" value="Glycosidases"/>
    <property type="match status" value="1"/>
</dbReference>
<feature type="transmembrane region" description="Helical" evidence="2">
    <location>
        <begin position="21"/>
        <end position="41"/>
    </location>
</feature>
<dbReference type="PANTHER" id="PTHR34135">
    <property type="entry name" value="LYSOZYME"/>
    <property type="match status" value="1"/>
</dbReference>
<evidence type="ECO:0000256" key="2">
    <source>
        <dbReference type="SAM" id="Phobius"/>
    </source>
</evidence>
<name>A0A9D1U556_9LACO</name>
<keyword evidence="2" id="KW-0472">Membrane</keyword>
<sequence>MKRRRDYQPIYENTFKRHRRWHRLGIFLLILIVGGLSVWGWHQWQRHEQQQLGMFPVRGVSISQNSGYLDFQKLSNHHQFVYLQATSGATYADDDFSNNYSRSQGASMKIGVIHTFSFTSSAEQQYQHFTNIVGSDTGTLPIAINVAYYDQYKNGYSGMPAQAQKLKQLVRKLSANYQQGVIILAKQSVLNQFVLPVLPHQAEWVMDGTLQHYASPVKMIEYDATGQLNQSGQSQAVGLSVFNGTAKDWKTFSHND</sequence>
<protein>
    <submittedName>
        <fullName evidence="3">Lyzozyme M1 (1,4-beta-N-acetylmuramidase)</fullName>
    </submittedName>
</protein>
<dbReference type="AlphaFoldDB" id="A0A9D1U556"/>